<dbReference type="EMBL" id="CP002403">
    <property type="protein sequence ID" value="ADU23359.1"/>
    <property type="molecule type" value="Genomic_DNA"/>
</dbReference>
<dbReference type="HOGENOM" id="CLU_051643_0_0_9"/>
<dbReference type="RefSeq" id="WP_013499468.1">
    <property type="nucleotide sequence ID" value="NC_014833.1"/>
</dbReference>
<reference evidence="1 2" key="1">
    <citation type="journal article" date="2011" name="J. Bacteriol.">
        <title>Complete genome of the cellulolytic ruminal bacterium Ruminococcus albus 7.</title>
        <authorList>
            <person name="Suen G."/>
            <person name="Stevenson D.M."/>
            <person name="Bruce D.C."/>
            <person name="Chertkov O."/>
            <person name="Copeland A."/>
            <person name="Cheng J.F."/>
            <person name="Detter C."/>
            <person name="Detter J.C."/>
            <person name="Goodwin L.A."/>
            <person name="Han C.S."/>
            <person name="Hauser L.J."/>
            <person name="Ivanova N.N."/>
            <person name="Kyrpides N.C."/>
            <person name="Land M.L."/>
            <person name="Lapidus A."/>
            <person name="Lucas S."/>
            <person name="Ovchinnikova G."/>
            <person name="Pitluck S."/>
            <person name="Tapia R."/>
            <person name="Woyke T."/>
            <person name="Boyum J."/>
            <person name="Mead D."/>
            <person name="Weimer P.J."/>
        </authorList>
    </citation>
    <scope>NUCLEOTIDE SEQUENCE [LARGE SCALE GENOMIC DNA]</scope>
    <source>
        <strain evidence="2">ATCC 27210 / DSM 20455 / JCM 14654 / NCDO 2250 / 7</strain>
    </source>
</reference>
<sequence length="376" mass="43748">MTLRYPDYFCDFVCTGSGCRDNCCKMGWDIEIDDDTLGYYREHGGELCERLCENIYEEDGAHYMSQEGGCPFLSAEGLCSVQQEMGAEHISEICREHPRFYEWFGDYKEAGLGLCCEEVSRIVMTHERPVLFTEKQTDEAPDDLEFDMDIFTAVRNIRDRLIDIAQDRGFTILQRLALICWCTEDINEALLDEDAERLKKISGMLAIDGFRMEIAIQAENEALTQAEDKPALLMRLFSVFERMEYMNSFGDRFALTRADAEKMLGAEKGFNKEYADLQYELENILVYFLYRYFIKCTRDFSAEERLYSAVYMTLAVRGIFLREYAENGALPDKESRIELVKDFSKEVEYDADNTDMIFEDIQQYDDVRDMLCGLCF</sequence>
<dbReference type="NCBIfam" id="NF038110">
    <property type="entry name" value="Lys_methyl_FliB"/>
    <property type="match status" value="1"/>
</dbReference>
<evidence type="ECO:0008006" key="3">
    <source>
        <dbReference type="Google" id="ProtNLM"/>
    </source>
</evidence>
<evidence type="ECO:0000313" key="1">
    <source>
        <dbReference type="EMBL" id="ADU23359.1"/>
    </source>
</evidence>
<dbReference type="eggNOG" id="COG0727">
    <property type="taxonomic scope" value="Bacteria"/>
</dbReference>
<dbReference type="STRING" id="697329.Rumal_2893"/>
<dbReference type="Proteomes" id="UP000006919">
    <property type="component" value="Chromosome"/>
</dbReference>
<organism evidence="1 2">
    <name type="scientific">Ruminococcus albus (strain ATCC 27210 / DSM 20455 / JCM 14654 / NCDO 2250 / 7)</name>
    <dbReference type="NCBI Taxonomy" id="697329"/>
    <lineage>
        <taxon>Bacteria</taxon>
        <taxon>Bacillati</taxon>
        <taxon>Bacillota</taxon>
        <taxon>Clostridia</taxon>
        <taxon>Eubacteriales</taxon>
        <taxon>Oscillospiraceae</taxon>
        <taxon>Ruminococcus</taxon>
    </lineage>
</organism>
<name>E6UIL4_RUMA7</name>
<dbReference type="KEGG" id="ral:Rumal_2893"/>
<accession>E6UIL4</accession>
<dbReference type="AlphaFoldDB" id="E6UIL4"/>
<proteinExistence type="predicted"/>
<protein>
    <recommendedName>
        <fullName evidence="3">Lysine-N-methylase</fullName>
    </recommendedName>
</protein>
<dbReference type="OrthoDB" id="86584at2"/>
<evidence type="ECO:0000313" key="2">
    <source>
        <dbReference type="Proteomes" id="UP000006919"/>
    </source>
</evidence>
<gene>
    <name evidence="1" type="ordered locus">Rumal_2893</name>
</gene>